<dbReference type="Proteomes" id="UP000326500">
    <property type="component" value="Unassembled WGS sequence"/>
</dbReference>
<sequence length="145" mass="16279">MPDPPPRMVNRMVALSGEVKEIFTKTKVMPMATASKSGVPNVAPMASIQLAADDTIWIMDNYMVKTLENLKENPLVALYFYDQDSKRCFQIKGSAEIRTSGPEYEKFRDQMKAKNDKFPAKSLIIIKITDVFECTPGKEAGKKVL</sequence>
<reference evidence="2 3" key="1">
    <citation type="submission" date="2016-10" db="EMBL/GenBank/DDBJ databases">
        <authorList>
            <person name="Varghese N."/>
            <person name="Submissions S."/>
        </authorList>
    </citation>
    <scope>NUCLEOTIDE SEQUENCE [LARGE SCALE GENOMIC DNA]</scope>
    <source>
        <strain evidence="2 3">DSM 2373</strain>
    </source>
</reference>
<dbReference type="InterPro" id="IPR012349">
    <property type="entry name" value="Split_barrel_FMN-bd"/>
</dbReference>
<dbReference type="PANTHER" id="PTHR40660:SF1">
    <property type="entry name" value="5'-PHOSPHATE OXIDASE PUTATIVE DOMAIN-CONTAINING PROTEIN-RELATED"/>
    <property type="match status" value="1"/>
</dbReference>
<keyword evidence="3" id="KW-1185">Reference proteome</keyword>
<dbReference type="STRING" id="2200.GCA_001571405_00246"/>
<dbReference type="AlphaFoldDB" id="A0A1G8YJI3"/>
<dbReference type="Pfam" id="PF01243">
    <property type="entry name" value="PNPOx_N"/>
    <property type="match status" value="1"/>
</dbReference>
<name>A0A1G8YJI3_9EURY</name>
<dbReference type="SUPFAM" id="SSF50475">
    <property type="entry name" value="FMN-binding split barrel"/>
    <property type="match status" value="1"/>
</dbReference>
<dbReference type="PANTHER" id="PTHR40660">
    <property type="entry name" value="5'-PHOSPHATE OXIDASE PUTATIVE DOMAIN-CONTAINING PROTEIN-RELATED"/>
    <property type="match status" value="1"/>
</dbReference>
<dbReference type="InterPro" id="IPR011576">
    <property type="entry name" value="Pyridox_Oxase_N"/>
</dbReference>
<accession>A0A1G8YJI3</accession>
<feature type="domain" description="Pyridoxamine 5'-phosphate oxidase N-terminal" evidence="1">
    <location>
        <begin position="17"/>
        <end position="132"/>
    </location>
</feature>
<dbReference type="Gene3D" id="2.30.110.10">
    <property type="entry name" value="Electron Transport, Fmn-binding Protein, Chain A"/>
    <property type="match status" value="1"/>
</dbReference>
<evidence type="ECO:0000313" key="2">
    <source>
        <dbReference type="EMBL" id="SDK02911.1"/>
    </source>
</evidence>
<evidence type="ECO:0000259" key="1">
    <source>
        <dbReference type="Pfam" id="PF01243"/>
    </source>
</evidence>
<gene>
    <name evidence="2" type="ORF">SAMN04488571_10351</name>
</gene>
<protein>
    <recommendedName>
        <fullName evidence="1">Pyridoxamine 5'-phosphate oxidase N-terminal domain-containing protein</fullName>
    </recommendedName>
</protein>
<organism evidence="2 3">
    <name type="scientific">Methanoculleus thermophilus</name>
    <dbReference type="NCBI Taxonomy" id="2200"/>
    <lineage>
        <taxon>Archaea</taxon>
        <taxon>Methanobacteriati</taxon>
        <taxon>Methanobacteriota</taxon>
        <taxon>Stenosarchaea group</taxon>
        <taxon>Methanomicrobia</taxon>
        <taxon>Methanomicrobiales</taxon>
        <taxon>Methanomicrobiaceae</taxon>
        <taxon>Methanoculleus</taxon>
    </lineage>
</organism>
<dbReference type="EMBL" id="FNFT01000003">
    <property type="protein sequence ID" value="SDK02911.1"/>
    <property type="molecule type" value="Genomic_DNA"/>
</dbReference>
<evidence type="ECO:0000313" key="3">
    <source>
        <dbReference type="Proteomes" id="UP000326500"/>
    </source>
</evidence>
<proteinExistence type="predicted"/>